<feature type="domain" description="NB-ARC" evidence="5">
    <location>
        <begin position="175"/>
        <end position="219"/>
    </location>
</feature>
<dbReference type="EMBL" id="JXTB01000029">
    <property type="protein sequence ID" value="PON74268.1"/>
    <property type="molecule type" value="Genomic_DNA"/>
</dbReference>
<keyword evidence="4" id="KW-0732">Signal</keyword>
<dbReference type="STRING" id="3476.A0A2P5DLW0"/>
<dbReference type="Pfam" id="PF18052">
    <property type="entry name" value="Rx_N"/>
    <property type="match status" value="1"/>
</dbReference>
<name>A0A2P5DLW0_PARAD</name>
<keyword evidence="2" id="KW-0547">Nucleotide-binding</keyword>
<dbReference type="Pfam" id="PF00931">
    <property type="entry name" value="NB-ARC"/>
    <property type="match status" value="1"/>
</dbReference>
<dbReference type="AlphaFoldDB" id="A0A2P5DLW0"/>
<gene>
    <name evidence="7" type="ORF">PanWU01x14_051000</name>
</gene>
<dbReference type="InterPro" id="IPR027417">
    <property type="entry name" value="P-loop_NTPase"/>
</dbReference>
<reference evidence="8" key="1">
    <citation type="submission" date="2016-06" db="EMBL/GenBank/DDBJ databases">
        <title>Parallel loss of symbiosis genes in relatives of nitrogen-fixing non-legume Parasponia.</title>
        <authorList>
            <person name="Van Velzen R."/>
            <person name="Holmer R."/>
            <person name="Bu F."/>
            <person name="Rutten L."/>
            <person name="Van Zeijl A."/>
            <person name="Liu W."/>
            <person name="Santuari L."/>
            <person name="Cao Q."/>
            <person name="Sharma T."/>
            <person name="Shen D."/>
            <person name="Roswanjaya Y."/>
            <person name="Wardhani T."/>
            <person name="Kalhor M.S."/>
            <person name="Jansen J."/>
            <person name="Van den Hoogen J."/>
            <person name="Gungor B."/>
            <person name="Hartog M."/>
            <person name="Hontelez J."/>
            <person name="Verver J."/>
            <person name="Yang W.-C."/>
            <person name="Schijlen E."/>
            <person name="Repin R."/>
            <person name="Schilthuizen M."/>
            <person name="Schranz E."/>
            <person name="Heidstra R."/>
            <person name="Miyata K."/>
            <person name="Fedorova E."/>
            <person name="Kohlen W."/>
            <person name="Bisseling T."/>
            <person name="Smit S."/>
            <person name="Geurts R."/>
        </authorList>
    </citation>
    <scope>NUCLEOTIDE SEQUENCE [LARGE SCALE GENOMIC DNA]</scope>
    <source>
        <strain evidence="8">cv. WU1-14</strain>
    </source>
</reference>
<evidence type="ECO:0000313" key="8">
    <source>
        <dbReference type="Proteomes" id="UP000237105"/>
    </source>
</evidence>
<keyword evidence="8" id="KW-1185">Reference proteome</keyword>
<evidence type="ECO:0000313" key="7">
    <source>
        <dbReference type="EMBL" id="PON74268.1"/>
    </source>
</evidence>
<feature type="non-terminal residue" evidence="7">
    <location>
        <position position="222"/>
    </location>
</feature>
<dbReference type="OrthoDB" id="1194197at2759"/>
<dbReference type="GO" id="GO:0043531">
    <property type="term" value="F:ADP binding"/>
    <property type="evidence" value="ECO:0007669"/>
    <property type="project" value="InterPro"/>
</dbReference>
<dbReference type="PANTHER" id="PTHR19338:SF73">
    <property type="entry name" value="DISEASE RESISTANCE PROTEIN RGA2-LIKE"/>
    <property type="match status" value="1"/>
</dbReference>
<dbReference type="GO" id="GO:0006952">
    <property type="term" value="P:defense response"/>
    <property type="evidence" value="ECO:0007669"/>
    <property type="project" value="UniProtKB-KW"/>
</dbReference>
<keyword evidence="1" id="KW-0677">Repeat</keyword>
<evidence type="ECO:0000259" key="6">
    <source>
        <dbReference type="Pfam" id="PF18052"/>
    </source>
</evidence>
<proteinExistence type="predicted"/>
<feature type="chain" id="PRO_5015139871" evidence="4">
    <location>
        <begin position="26"/>
        <end position="222"/>
    </location>
</feature>
<sequence>MAAELVGGAFLSAFLQVLFDRLASGEVLDLFRGKEPIVKLLSELHVTLNSAGLLLNDAEQKLIKDQRVKKWLDDLKDAVYDADDLVYKIDTEALQKKQEGESQSSFTISKFLKPKPTSFTAFDKAIKPEIEEILGRLKFLLEQKNSLGLDSVKAKQLERLLAPLVEESDVYGRNEDKETIVKMLLSDDSGGKNPSVIPIVGMGGIGKTTLAQIVFKDERIDK</sequence>
<feature type="domain" description="Disease resistance N-terminal" evidence="6">
    <location>
        <begin position="10"/>
        <end position="104"/>
    </location>
</feature>
<dbReference type="SUPFAM" id="SSF52540">
    <property type="entry name" value="P-loop containing nucleoside triphosphate hydrolases"/>
    <property type="match status" value="1"/>
</dbReference>
<organism evidence="7 8">
    <name type="scientific">Parasponia andersonii</name>
    <name type="common">Sponia andersonii</name>
    <dbReference type="NCBI Taxonomy" id="3476"/>
    <lineage>
        <taxon>Eukaryota</taxon>
        <taxon>Viridiplantae</taxon>
        <taxon>Streptophyta</taxon>
        <taxon>Embryophyta</taxon>
        <taxon>Tracheophyta</taxon>
        <taxon>Spermatophyta</taxon>
        <taxon>Magnoliopsida</taxon>
        <taxon>eudicotyledons</taxon>
        <taxon>Gunneridae</taxon>
        <taxon>Pentapetalae</taxon>
        <taxon>rosids</taxon>
        <taxon>fabids</taxon>
        <taxon>Rosales</taxon>
        <taxon>Cannabaceae</taxon>
        <taxon>Parasponia</taxon>
    </lineage>
</organism>
<protein>
    <submittedName>
        <fullName evidence="7">NB-ARC domain containing protein</fullName>
    </submittedName>
</protein>
<comment type="caution">
    <text evidence="7">The sequence shown here is derived from an EMBL/GenBank/DDBJ whole genome shotgun (WGS) entry which is preliminary data.</text>
</comment>
<keyword evidence="3" id="KW-0611">Plant defense</keyword>
<evidence type="ECO:0000256" key="2">
    <source>
        <dbReference type="ARBA" id="ARBA00022741"/>
    </source>
</evidence>
<accession>A0A2P5DLW0</accession>
<dbReference type="InterPro" id="IPR041118">
    <property type="entry name" value="Rx_N"/>
</dbReference>
<dbReference type="PANTHER" id="PTHR19338">
    <property type="entry name" value="TRANSLOCASE OF INNER MITOCHONDRIAL MEMBRANE 13 HOMOLOG"/>
    <property type="match status" value="1"/>
</dbReference>
<evidence type="ECO:0000256" key="4">
    <source>
        <dbReference type="SAM" id="SignalP"/>
    </source>
</evidence>
<evidence type="ECO:0000256" key="3">
    <source>
        <dbReference type="ARBA" id="ARBA00022821"/>
    </source>
</evidence>
<dbReference type="Proteomes" id="UP000237105">
    <property type="component" value="Unassembled WGS sequence"/>
</dbReference>
<dbReference type="Gene3D" id="3.40.50.300">
    <property type="entry name" value="P-loop containing nucleotide triphosphate hydrolases"/>
    <property type="match status" value="1"/>
</dbReference>
<dbReference type="InterPro" id="IPR002182">
    <property type="entry name" value="NB-ARC"/>
</dbReference>
<dbReference type="Gene3D" id="1.20.5.4130">
    <property type="match status" value="1"/>
</dbReference>
<feature type="signal peptide" evidence="4">
    <location>
        <begin position="1"/>
        <end position="25"/>
    </location>
</feature>
<evidence type="ECO:0000259" key="5">
    <source>
        <dbReference type="Pfam" id="PF00931"/>
    </source>
</evidence>
<evidence type="ECO:0000256" key="1">
    <source>
        <dbReference type="ARBA" id="ARBA00022737"/>
    </source>
</evidence>